<evidence type="ECO:0000313" key="3">
    <source>
        <dbReference type="Proteomes" id="UP000622552"/>
    </source>
</evidence>
<dbReference type="InterPro" id="IPR036388">
    <property type="entry name" value="WH-like_DNA-bd_sf"/>
</dbReference>
<dbReference type="Gene3D" id="1.10.10.10">
    <property type="entry name" value="Winged helix-like DNA-binding domain superfamily/Winged helix DNA-binding domain"/>
    <property type="match status" value="1"/>
</dbReference>
<dbReference type="Pfam" id="PF00196">
    <property type="entry name" value="GerE"/>
    <property type="match status" value="1"/>
</dbReference>
<proteinExistence type="predicted"/>
<dbReference type="GO" id="GO:0006355">
    <property type="term" value="P:regulation of DNA-templated transcription"/>
    <property type="evidence" value="ECO:0007669"/>
    <property type="project" value="InterPro"/>
</dbReference>
<sequence length="76" mass="8426">MPRRPRRQRPGIAGVNAETARSVYVTLETVKSHIRNLPAKLEVRDRTQAVVWAYRAGFIDRQPTGASTARITPGVG</sequence>
<dbReference type="GO" id="GO:0003677">
    <property type="term" value="F:DNA binding"/>
    <property type="evidence" value="ECO:0007669"/>
    <property type="project" value="InterPro"/>
</dbReference>
<dbReference type="RefSeq" id="WP_233473166.1">
    <property type="nucleotide sequence ID" value="NZ_BONS01000026.1"/>
</dbReference>
<dbReference type="AlphaFoldDB" id="A0A8J7KIK5"/>
<evidence type="ECO:0000313" key="2">
    <source>
        <dbReference type="EMBL" id="MBG6134166.1"/>
    </source>
</evidence>
<gene>
    <name evidence="2" type="ORF">IW245_000360</name>
</gene>
<dbReference type="SMART" id="SM00421">
    <property type="entry name" value="HTH_LUXR"/>
    <property type="match status" value="1"/>
</dbReference>
<name>A0A8J7KIK5_9ACTN</name>
<protein>
    <recommendedName>
        <fullName evidence="1">HTH luxR-type domain-containing protein</fullName>
    </recommendedName>
</protein>
<dbReference type="SUPFAM" id="SSF46894">
    <property type="entry name" value="C-terminal effector domain of the bipartite response regulators"/>
    <property type="match status" value="1"/>
</dbReference>
<accession>A0A8J7KIK5</accession>
<dbReference type="EMBL" id="JADOUF010000001">
    <property type="protein sequence ID" value="MBG6134166.1"/>
    <property type="molecule type" value="Genomic_DNA"/>
</dbReference>
<keyword evidence="3" id="KW-1185">Reference proteome</keyword>
<comment type="caution">
    <text evidence="2">The sequence shown here is derived from an EMBL/GenBank/DDBJ whole genome shotgun (WGS) entry which is preliminary data.</text>
</comment>
<organism evidence="2 3">
    <name type="scientific">Longispora fulva</name>
    <dbReference type="NCBI Taxonomy" id="619741"/>
    <lineage>
        <taxon>Bacteria</taxon>
        <taxon>Bacillati</taxon>
        <taxon>Actinomycetota</taxon>
        <taxon>Actinomycetes</taxon>
        <taxon>Micromonosporales</taxon>
        <taxon>Micromonosporaceae</taxon>
        <taxon>Longispora</taxon>
    </lineage>
</organism>
<reference evidence="2" key="1">
    <citation type="submission" date="2020-11" db="EMBL/GenBank/DDBJ databases">
        <title>Sequencing the genomes of 1000 actinobacteria strains.</title>
        <authorList>
            <person name="Klenk H.-P."/>
        </authorList>
    </citation>
    <scope>NUCLEOTIDE SEQUENCE</scope>
    <source>
        <strain evidence="2">DSM 45356</strain>
    </source>
</reference>
<feature type="domain" description="HTH luxR-type" evidence="1">
    <location>
        <begin position="16"/>
        <end position="53"/>
    </location>
</feature>
<dbReference type="InterPro" id="IPR016032">
    <property type="entry name" value="Sig_transdc_resp-reg_C-effctor"/>
</dbReference>
<evidence type="ECO:0000259" key="1">
    <source>
        <dbReference type="SMART" id="SM00421"/>
    </source>
</evidence>
<dbReference type="InterPro" id="IPR000792">
    <property type="entry name" value="Tscrpt_reg_LuxR_C"/>
</dbReference>
<dbReference type="Proteomes" id="UP000622552">
    <property type="component" value="Unassembled WGS sequence"/>
</dbReference>